<dbReference type="RefSeq" id="WP_283420776.1">
    <property type="nucleotide sequence ID" value="NZ_FXTZ01000001.1"/>
</dbReference>
<organism evidence="1 2">
    <name type="scientific">Chryseobacterium profundimaris</name>
    <dbReference type="NCBI Taxonomy" id="1387275"/>
    <lineage>
        <taxon>Bacteria</taxon>
        <taxon>Pseudomonadati</taxon>
        <taxon>Bacteroidota</taxon>
        <taxon>Flavobacteriia</taxon>
        <taxon>Flavobacteriales</taxon>
        <taxon>Weeksellaceae</taxon>
        <taxon>Chryseobacterium group</taxon>
        <taxon>Chryseobacterium</taxon>
    </lineage>
</organism>
<evidence type="ECO:0000313" key="2">
    <source>
        <dbReference type="Proteomes" id="UP001157960"/>
    </source>
</evidence>
<evidence type="ECO:0008006" key="3">
    <source>
        <dbReference type="Google" id="ProtNLM"/>
    </source>
</evidence>
<reference evidence="1 2" key="1">
    <citation type="submission" date="2017-05" db="EMBL/GenBank/DDBJ databases">
        <authorList>
            <person name="Varghese N."/>
            <person name="Submissions S."/>
        </authorList>
    </citation>
    <scope>NUCLEOTIDE SEQUENCE [LARGE SCALE GENOMIC DNA]</scope>
    <source>
        <strain evidence="1 2">DSM 28214</strain>
    </source>
</reference>
<evidence type="ECO:0000313" key="1">
    <source>
        <dbReference type="EMBL" id="SMP05264.1"/>
    </source>
</evidence>
<dbReference type="Proteomes" id="UP001157960">
    <property type="component" value="Unassembled WGS sequence"/>
</dbReference>
<protein>
    <recommendedName>
        <fullName evidence="3">Lipoprotein</fullName>
    </recommendedName>
</protein>
<gene>
    <name evidence="1" type="ORF">SAMN06264346_101392</name>
</gene>
<accession>A0ABY1NBI0</accession>
<dbReference type="EMBL" id="FXTZ01000001">
    <property type="protein sequence ID" value="SMP05264.1"/>
    <property type="molecule type" value="Genomic_DNA"/>
</dbReference>
<dbReference type="PROSITE" id="PS51257">
    <property type="entry name" value="PROKAR_LIPOPROTEIN"/>
    <property type="match status" value="1"/>
</dbReference>
<name>A0ABY1NBI0_9FLAO</name>
<sequence>MVMQLNKTIFLIIAMLLFSCKGEAQKGKDIIKETSVKNEQTKKKSSINFFDERYFVGYELAIDESTISDHPFFRYLGCKDLGYFSVHFIPKEKKVLNFWMKDYYKNIDFNTYDFENDKIKINTFLKNNLDKYYIFSYFVSSEYLNSNGECTIENVFLKENSKAEIYLYDNNLNKWDYVKGINATTILPPYADYEFFKANFPNLFRDEAGSSISNWYGKYSLTLNENSEDWRNIHEIKLSISENSITYSAEGFQLYEFYKLSSKENNNGLQLDFSEALHNTENEMHLKRTKDFGLISFDGKKYKWLCPYIDESFTNGKKNTYVLKKED</sequence>
<proteinExistence type="predicted"/>
<keyword evidence="2" id="KW-1185">Reference proteome</keyword>
<comment type="caution">
    <text evidence="1">The sequence shown here is derived from an EMBL/GenBank/DDBJ whole genome shotgun (WGS) entry which is preliminary data.</text>
</comment>